<dbReference type="InterPro" id="IPR041577">
    <property type="entry name" value="RT_RNaseH_2"/>
</dbReference>
<evidence type="ECO:0000313" key="4">
    <source>
        <dbReference type="Proteomes" id="UP000663879"/>
    </source>
</evidence>
<dbReference type="Proteomes" id="UP000663879">
    <property type="component" value="Unassembled WGS sequence"/>
</dbReference>
<gene>
    <name evidence="3" type="ORF">OXX778_LOCUS20560</name>
</gene>
<keyword evidence="4" id="KW-1185">Reference proteome</keyword>
<feature type="domain" description="Reverse transcriptase" evidence="1">
    <location>
        <begin position="1"/>
        <end position="58"/>
    </location>
</feature>
<evidence type="ECO:0000259" key="2">
    <source>
        <dbReference type="Pfam" id="PF17919"/>
    </source>
</evidence>
<organism evidence="3 4">
    <name type="scientific">Brachionus calyciflorus</name>
    <dbReference type="NCBI Taxonomy" id="104777"/>
    <lineage>
        <taxon>Eukaryota</taxon>
        <taxon>Metazoa</taxon>
        <taxon>Spiralia</taxon>
        <taxon>Gnathifera</taxon>
        <taxon>Rotifera</taxon>
        <taxon>Eurotatoria</taxon>
        <taxon>Monogononta</taxon>
        <taxon>Pseudotrocha</taxon>
        <taxon>Ploima</taxon>
        <taxon>Brachionidae</taxon>
        <taxon>Brachionus</taxon>
    </lineage>
</organism>
<dbReference type="InterPro" id="IPR043502">
    <property type="entry name" value="DNA/RNA_pol_sf"/>
</dbReference>
<dbReference type="OrthoDB" id="8057740at2759"/>
<dbReference type="PANTHER" id="PTHR33064:SF37">
    <property type="entry name" value="RIBONUCLEASE H"/>
    <property type="match status" value="1"/>
</dbReference>
<accession>A0A814N8I7</accession>
<dbReference type="FunFam" id="3.30.70.270:FF:000020">
    <property type="entry name" value="Transposon Tf2-6 polyprotein-like Protein"/>
    <property type="match status" value="1"/>
</dbReference>
<proteinExistence type="predicted"/>
<dbReference type="SUPFAM" id="SSF56672">
    <property type="entry name" value="DNA/RNA polymerases"/>
    <property type="match status" value="1"/>
</dbReference>
<dbReference type="Gene3D" id="3.10.20.370">
    <property type="match status" value="1"/>
</dbReference>
<dbReference type="AlphaFoldDB" id="A0A814N8I7"/>
<dbReference type="Pfam" id="PF17919">
    <property type="entry name" value="RT_RNaseH_2"/>
    <property type="match status" value="1"/>
</dbReference>
<dbReference type="FunFam" id="3.10.20.370:FF:000001">
    <property type="entry name" value="Retrovirus-related Pol polyprotein from transposon 17.6-like protein"/>
    <property type="match status" value="1"/>
</dbReference>
<dbReference type="InterPro" id="IPR051320">
    <property type="entry name" value="Viral_Replic_Matur_Polypro"/>
</dbReference>
<evidence type="ECO:0000259" key="1">
    <source>
        <dbReference type="Pfam" id="PF00078"/>
    </source>
</evidence>
<dbReference type="EMBL" id="CAJNOC010006931">
    <property type="protein sequence ID" value="CAF1088778.1"/>
    <property type="molecule type" value="Genomic_DNA"/>
</dbReference>
<evidence type="ECO:0008006" key="5">
    <source>
        <dbReference type="Google" id="ProtNLM"/>
    </source>
</evidence>
<name>A0A814N8I7_9BILA</name>
<dbReference type="InterPro" id="IPR000477">
    <property type="entry name" value="RT_dom"/>
</dbReference>
<dbReference type="InterPro" id="IPR043128">
    <property type="entry name" value="Rev_trsase/Diguanyl_cyclase"/>
</dbReference>
<dbReference type="Gene3D" id="3.30.70.270">
    <property type="match status" value="2"/>
</dbReference>
<dbReference type="Pfam" id="PF00078">
    <property type="entry name" value="RVT_1"/>
    <property type="match status" value="1"/>
</dbReference>
<evidence type="ECO:0000313" key="3">
    <source>
        <dbReference type="EMBL" id="CAF1088778.1"/>
    </source>
</evidence>
<feature type="domain" description="Reverse transcriptase/retrotransposon-derived protein RNase H-like" evidence="2">
    <location>
        <begin position="101"/>
        <end position="200"/>
    </location>
</feature>
<reference evidence="3" key="1">
    <citation type="submission" date="2021-02" db="EMBL/GenBank/DDBJ databases">
        <authorList>
            <person name="Nowell W R."/>
        </authorList>
    </citation>
    <scope>NUCLEOTIDE SEQUENCE</scope>
    <source>
        <strain evidence="3">Ploen Becks lab</strain>
    </source>
</reference>
<dbReference type="PANTHER" id="PTHR33064">
    <property type="entry name" value="POL PROTEIN"/>
    <property type="match status" value="1"/>
</dbReference>
<dbReference type="CDD" id="cd09274">
    <property type="entry name" value="RNase_HI_RT_Ty3"/>
    <property type="match status" value="1"/>
</dbReference>
<sequence length="265" mass="31244">MPFGLRSSPAFFSMLIRQILGNLEFCQVYIDDLVIFSDNVEEHLDHLKQVFDKLYKYKPKTLKQLQSFLGLAYYHRRYVEGYAKIAAPLHALQSPKMQWIWSDCCTVSFENLKNKLTSYSILRQPDINREFKLYTIASTTALRAILSQTDDNVNEYVCFYASRLLKGSERHYSITEIECLAVVWAVNFFRTYLYGKKYKIIVYHYALKWQLTMKTRNARLTRWSILPQTFEFEIIHRKGVLHSKIDALSRPVVDLGYGRYNSELP</sequence>
<comment type="caution">
    <text evidence="3">The sequence shown here is derived from an EMBL/GenBank/DDBJ whole genome shotgun (WGS) entry which is preliminary data.</text>
</comment>
<protein>
    <recommendedName>
        <fullName evidence="5">Reverse transcriptase domain-containing protein</fullName>
    </recommendedName>
</protein>